<feature type="transmembrane region" description="Helical" evidence="1">
    <location>
        <begin position="189"/>
        <end position="208"/>
    </location>
</feature>
<dbReference type="Pfam" id="PF09622">
    <property type="entry name" value="DUF2391"/>
    <property type="match status" value="1"/>
</dbReference>
<organism evidence="2 3">
    <name type="scientific">Ochrobactrum quorumnocens</name>
    <dbReference type="NCBI Taxonomy" id="271865"/>
    <lineage>
        <taxon>Bacteria</taxon>
        <taxon>Pseudomonadati</taxon>
        <taxon>Pseudomonadota</taxon>
        <taxon>Alphaproteobacteria</taxon>
        <taxon>Hyphomicrobiales</taxon>
        <taxon>Brucellaceae</taxon>
        <taxon>Brucella/Ochrobactrum group</taxon>
        <taxon>Ochrobactrum</taxon>
    </lineage>
</organism>
<feature type="transmembrane region" description="Helical" evidence="1">
    <location>
        <begin position="220"/>
        <end position="240"/>
    </location>
</feature>
<evidence type="ECO:0000313" key="3">
    <source>
        <dbReference type="Proteomes" id="UP000215256"/>
    </source>
</evidence>
<dbReference type="AlphaFoldDB" id="A0A248UQ64"/>
<dbReference type="NCBIfam" id="TIGR02587">
    <property type="entry name" value="TIGR02587 family membrane protein"/>
    <property type="match status" value="1"/>
</dbReference>
<keyword evidence="2" id="KW-0614">Plasmid</keyword>
<dbReference type="EMBL" id="CP022605">
    <property type="protein sequence ID" value="ASV88541.1"/>
    <property type="molecule type" value="Genomic_DNA"/>
</dbReference>
<name>A0A248UQ64_9HYPH</name>
<keyword evidence="1" id="KW-0472">Membrane</keyword>
<feature type="transmembrane region" description="Helical" evidence="1">
    <location>
        <begin position="261"/>
        <end position="283"/>
    </location>
</feature>
<keyword evidence="1" id="KW-1133">Transmembrane helix</keyword>
<accession>A0A248UQ64</accession>
<dbReference type="Proteomes" id="UP000215256">
    <property type="component" value="Plasmid unnamed1"/>
</dbReference>
<evidence type="ECO:0008006" key="4">
    <source>
        <dbReference type="Google" id="ProtNLM"/>
    </source>
</evidence>
<feature type="transmembrane region" description="Helical" evidence="1">
    <location>
        <begin position="48"/>
        <end position="70"/>
    </location>
</feature>
<dbReference type="InterPro" id="IPR013416">
    <property type="entry name" value="CHP02587_IM"/>
</dbReference>
<feature type="transmembrane region" description="Helical" evidence="1">
    <location>
        <begin position="295"/>
        <end position="315"/>
    </location>
</feature>
<reference evidence="2 3" key="1">
    <citation type="submission" date="2017-07" db="EMBL/GenBank/DDBJ databases">
        <title>Phylogenetic study on the rhizospheric bacterium Ochrobactrum sp. A44.</title>
        <authorList>
            <person name="Krzyzanowska D.M."/>
            <person name="Ossowicki A."/>
            <person name="Rajewska M."/>
            <person name="Maciag T."/>
            <person name="Kaczynski Z."/>
            <person name="Czerwicka M."/>
            <person name="Jafra S."/>
        </authorList>
    </citation>
    <scope>NUCLEOTIDE SEQUENCE [LARGE SCALE GENOMIC DNA]</scope>
    <source>
        <strain evidence="2 3">A44</strain>
        <plasmid evidence="2 3">unnamed1</plasmid>
    </source>
</reference>
<evidence type="ECO:0000313" key="2">
    <source>
        <dbReference type="EMBL" id="ASV88541.1"/>
    </source>
</evidence>
<dbReference type="InterPro" id="IPR024464">
    <property type="entry name" value="DUF2391"/>
</dbReference>
<dbReference type="KEGG" id="och:CES85_3674"/>
<geneLocation type="plasmid" evidence="2 3">
    <name>unnamed1</name>
</geneLocation>
<feature type="transmembrane region" description="Helical" evidence="1">
    <location>
        <begin position="142"/>
        <end position="164"/>
    </location>
</feature>
<gene>
    <name evidence="2" type="ORF">CES85_3674</name>
</gene>
<sequence length="316" mass="34741">MNADLFTSSGSKGTCCAYRCYMINGPITEVLFVESDHSLKSTDIHPDFFTGLARGLAGALLFALPMLMTMEMWELGLYANPVRLLVLCVLNIPLLLGLAYRIGFERSISWSQSARDAVIAYALGILLSVLILWLFGLLESELAFSHIVAMVGFQAVPASIGALLGRSQLGMRSENEDSDRGEYEGEAGYFNELFMMVIGALFLGLNVAPTEEMILIAYKIVPLQTLLIALISIAIMHGFVYSIHIRGGHRTEQGTPWWHTFLRFTLTGYVLAFMTSAYILWTFERLDSTSISQTLTTIVVLSFPAAVGAASARLVL</sequence>
<protein>
    <recommendedName>
        <fullName evidence="4">TIGR02587 family membrane protein</fullName>
    </recommendedName>
</protein>
<feature type="transmembrane region" description="Helical" evidence="1">
    <location>
        <begin position="116"/>
        <end position="136"/>
    </location>
</feature>
<keyword evidence="1" id="KW-0812">Transmembrane</keyword>
<proteinExistence type="predicted"/>
<evidence type="ECO:0000256" key="1">
    <source>
        <dbReference type="SAM" id="Phobius"/>
    </source>
</evidence>
<feature type="transmembrane region" description="Helical" evidence="1">
    <location>
        <begin position="82"/>
        <end position="104"/>
    </location>
</feature>